<comment type="caution">
    <text evidence="7">The sequence shown here is derived from an EMBL/GenBank/DDBJ whole genome shotgun (WGS) entry which is preliminary data.</text>
</comment>
<dbReference type="PANTHER" id="PTHR14440">
    <property type="entry name" value="DNA-DIRECTED RNA POLYMERASE I SUBUNIT RPA49"/>
    <property type="match status" value="1"/>
</dbReference>
<dbReference type="Proteomes" id="UP000541444">
    <property type="component" value="Unassembled WGS sequence"/>
</dbReference>
<organism evidence="7 8">
    <name type="scientific">Kingdonia uniflora</name>
    <dbReference type="NCBI Taxonomy" id="39325"/>
    <lineage>
        <taxon>Eukaryota</taxon>
        <taxon>Viridiplantae</taxon>
        <taxon>Streptophyta</taxon>
        <taxon>Embryophyta</taxon>
        <taxon>Tracheophyta</taxon>
        <taxon>Spermatophyta</taxon>
        <taxon>Magnoliopsida</taxon>
        <taxon>Ranunculales</taxon>
        <taxon>Circaeasteraceae</taxon>
        <taxon>Kingdonia</taxon>
    </lineage>
</organism>
<evidence type="ECO:0000313" key="8">
    <source>
        <dbReference type="Proteomes" id="UP000541444"/>
    </source>
</evidence>
<sequence>MAEIETKKKKTRKRKRSINVKVEILKQKPETSLPLIGYFPSGFDPQSKTRTVSNSDEDEEEEEIETRVRVFKSKLENHANRFQLVVSPSGTKVEFVGTSYSGEAATPKLCTYSLGVLDKATNLLRIVPIASDKIFRLEPRIAGKEHIEEEDGDLTADGKAQKKAQIIEQLTNQYGTKTSINRRKKAESLDEKENPDAKKDLEIKIKGIEINKEALQSTSAYSARNIPPHNPTATTPEEAYPINKIILEGELSHLLDIMEHVESGEELSPNAYPSFISNRISWLQEIQVSSSLVFPLHRILKNLYVPPLAEVRVSTSAIVSTTSPDLTATTGVKEIGEIRSPWKGVRKNCERDIVGFTLVLVVVDPTIVVAVVGCAVAGDSPITAGVATDVAVNAGPAVTGTSNSAANAITADVAVDEVVSVIVAIVEPLIDSPPSQNESLVGVFGGRSWIDLFCKIIEEGTINLGWPFLSSSMNDSSINVASLALCCQGRGGALGGGHGHWQGGAGR</sequence>
<evidence type="ECO:0000256" key="3">
    <source>
        <dbReference type="ARBA" id="ARBA00022478"/>
    </source>
</evidence>
<dbReference type="GO" id="GO:0006351">
    <property type="term" value="P:DNA-templated transcription"/>
    <property type="evidence" value="ECO:0007669"/>
    <property type="project" value="InterPro"/>
</dbReference>
<proteinExistence type="inferred from homology"/>
<dbReference type="AlphaFoldDB" id="A0A7J7P745"/>
<evidence type="ECO:0000256" key="1">
    <source>
        <dbReference type="ARBA" id="ARBA00004604"/>
    </source>
</evidence>
<gene>
    <name evidence="7" type="ORF">GIB67_026496</name>
</gene>
<dbReference type="EMBL" id="JACGCM010000223">
    <property type="protein sequence ID" value="KAF6175008.1"/>
    <property type="molecule type" value="Genomic_DNA"/>
</dbReference>
<comment type="similarity">
    <text evidence="2">Belongs to the eukaryotic RPA49/POLR1E RNA polymerase subunit family.</text>
</comment>
<evidence type="ECO:0000313" key="7">
    <source>
        <dbReference type="EMBL" id="KAF6175008.1"/>
    </source>
</evidence>
<feature type="region of interest" description="Disordered" evidence="6">
    <location>
        <begin position="36"/>
        <end position="63"/>
    </location>
</feature>
<reference evidence="7 8" key="1">
    <citation type="journal article" date="2020" name="IScience">
        <title>Genome Sequencing of the Endangered Kingdonia uniflora (Circaeasteraceae, Ranunculales) Reveals Potential Mechanisms of Evolutionary Specialization.</title>
        <authorList>
            <person name="Sun Y."/>
            <person name="Deng T."/>
            <person name="Zhang A."/>
            <person name="Moore M.J."/>
            <person name="Landis J.B."/>
            <person name="Lin N."/>
            <person name="Zhang H."/>
            <person name="Zhang X."/>
            <person name="Huang J."/>
            <person name="Zhang X."/>
            <person name="Sun H."/>
            <person name="Wang H."/>
        </authorList>
    </citation>
    <scope>NUCLEOTIDE SEQUENCE [LARGE SCALE GENOMIC DNA]</scope>
    <source>
        <strain evidence="7">TB1705</strain>
        <tissue evidence="7">Leaf</tissue>
    </source>
</reference>
<keyword evidence="5" id="KW-0539">Nucleus</keyword>
<keyword evidence="8" id="KW-1185">Reference proteome</keyword>
<dbReference type="OrthoDB" id="532500at2759"/>
<keyword evidence="4" id="KW-0804">Transcription</keyword>
<evidence type="ECO:0000256" key="2">
    <source>
        <dbReference type="ARBA" id="ARBA00009430"/>
    </source>
</evidence>
<comment type="subcellular location">
    <subcellularLocation>
        <location evidence="1">Nucleus</location>
        <location evidence="1">Nucleolus</location>
    </subcellularLocation>
</comment>
<keyword evidence="3" id="KW-0240">DNA-directed RNA polymerase</keyword>
<dbReference type="GO" id="GO:0003677">
    <property type="term" value="F:DNA binding"/>
    <property type="evidence" value="ECO:0007669"/>
    <property type="project" value="InterPro"/>
</dbReference>
<protein>
    <submittedName>
        <fullName evidence="7">Uncharacterized protein</fullName>
    </submittedName>
</protein>
<accession>A0A7J7P745</accession>
<evidence type="ECO:0000256" key="6">
    <source>
        <dbReference type="SAM" id="MobiDB-lite"/>
    </source>
</evidence>
<dbReference type="Pfam" id="PF06870">
    <property type="entry name" value="RNA_pol_I_A49"/>
    <property type="match status" value="1"/>
</dbReference>
<evidence type="ECO:0000256" key="5">
    <source>
        <dbReference type="ARBA" id="ARBA00023242"/>
    </source>
</evidence>
<dbReference type="GO" id="GO:0000428">
    <property type="term" value="C:DNA-directed RNA polymerase complex"/>
    <property type="evidence" value="ECO:0007669"/>
    <property type="project" value="UniProtKB-KW"/>
</dbReference>
<dbReference type="InterPro" id="IPR009668">
    <property type="entry name" value="RNA_pol-assoc_fac_A49-like"/>
</dbReference>
<evidence type="ECO:0000256" key="4">
    <source>
        <dbReference type="ARBA" id="ARBA00023163"/>
    </source>
</evidence>
<dbReference type="GO" id="GO:0005730">
    <property type="term" value="C:nucleolus"/>
    <property type="evidence" value="ECO:0007669"/>
    <property type="project" value="UniProtKB-SubCell"/>
</dbReference>
<feature type="compositionally biased region" description="Polar residues" evidence="6">
    <location>
        <begin position="44"/>
        <end position="54"/>
    </location>
</feature>
<name>A0A7J7P745_9MAGN</name>